<evidence type="ECO:0000256" key="2">
    <source>
        <dbReference type="ARBA" id="ARBA00022727"/>
    </source>
</evidence>
<accession>A0ABW1YBW9</accession>
<dbReference type="NCBIfam" id="NF011105">
    <property type="entry name" value="PRK14532.1"/>
    <property type="match status" value="1"/>
</dbReference>
<evidence type="ECO:0000313" key="8">
    <source>
        <dbReference type="EMBL" id="MFC6591766.1"/>
    </source>
</evidence>
<dbReference type="Gene3D" id="3.40.50.300">
    <property type="entry name" value="P-loop containing nucleotide triphosphate hydrolases"/>
    <property type="match status" value="1"/>
</dbReference>
<evidence type="ECO:0000256" key="4">
    <source>
        <dbReference type="ARBA" id="ARBA00022777"/>
    </source>
</evidence>
<dbReference type="EMBL" id="JBHSWD010000001">
    <property type="protein sequence ID" value="MFC6591766.1"/>
    <property type="molecule type" value="Genomic_DNA"/>
</dbReference>
<feature type="binding site" evidence="5">
    <location>
        <position position="152"/>
    </location>
    <ligand>
        <name>AMP</name>
        <dbReference type="ChEBI" id="CHEBI:456215"/>
    </ligand>
</feature>
<comment type="subunit">
    <text evidence="5 7">Monomer.</text>
</comment>
<dbReference type="Proteomes" id="UP001596297">
    <property type="component" value="Unassembled WGS sequence"/>
</dbReference>
<name>A0ABW1YBW9_9DEIO</name>
<protein>
    <recommendedName>
        <fullName evidence="5 7">Adenylate kinase</fullName>
        <shortName evidence="5">AK</shortName>
        <ecNumber evidence="5 7">2.7.4.3</ecNumber>
    </recommendedName>
    <alternativeName>
        <fullName evidence="5">ATP-AMP transphosphorylase</fullName>
    </alternativeName>
    <alternativeName>
        <fullName evidence="5">ATP:AMP phosphotransferase</fullName>
    </alternativeName>
    <alternativeName>
        <fullName evidence="5">Adenylate monophosphate kinase</fullName>
    </alternativeName>
</protein>
<comment type="caution">
    <text evidence="5">Lacks conserved residue(s) required for the propagation of feature annotation.</text>
</comment>
<organism evidence="8 9">
    <name type="scientific">Deinococcus lacus</name>
    <dbReference type="NCBI Taxonomy" id="392561"/>
    <lineage>
        <taxon>Bacteria</taxon>
        <taxon>Thermotogati</taxon>
        <taxon>Deinococcota</taxon>
        <taxon>Deinococci</taxon>
        <taxon>Deinococcales</taxon>
        <taxon>Deinococcaceae</taxon>
        <taxon>Deinococcus</taxon>
    </lineage>
</organism>
<dbReference type="PROSITE" id="PS00113">
    <property type="entry name" value="ADENYLATE_KINASE"/>
    <property type="match status" value="1"/>
</dbReference>
<keyword evidence="5" id="KW-0963">Cytoplasm</keyword>
<dbReference type="PRINTS" id="PR00094">
    <property type="entry name" value="ADENYLTKNASE"/>
</dbReference>
<dbReference type="NCBIfam" id="NF011100">
    <property type="entry name" value="PRK14527.1"/>
    <property type="match status" value="1"/>
</dbReference>
<feature type="binding site" evidence="5">
    <location>
        <position position="141"/>
    </location>
    <ligand>
        <name>AMP</name>
        <dbReference type="ChEBI" id="CHEBI:456215"/>
    </ligand>
</feature>
<keyword evidence="9" id="KW-1185">Reference proteome</keyword>
<dbReference type="PANTHER" id="PTHR23359">
    <property type="entry name" value="NUCLEOTIDE KINASE"/>
    <property type="match status" value="1"/>
</dbReference>
<evidence type="ECO:0000256" key="5">
    <source>
        <dbReference type="HAMAP-Rule" id="MF_00235"/>
    </source>
</evidence>
<feature type="binding site" evidence="5">
    <location>
        <position position="39"/>
    </location>
    <ligand>
        <name>AMP</name>
        <dbReference type="ChEBI" id="CHEBI:456215"/>
    </ligand>
</feature>
<dbReference type="HAMAP" id="MF_00235">
    <property type="entry name" value="Adenylate_kinase_Adk"/>
    <property type="match status" value="1"/>
</dbReference>
<comment type="pathway">
    <text evidence="5">Purine metabolism; AMP biosynthesis via salvage pathway; AMP from ADP: step 1/1.</text>
</comment>
<gene>
    <name evidence="5" type="primary">adk</name>
    <name evidence="8" type="ORF">ACFP81_06890</name>
</gene>
<comment type="similarity">
    <text evidence="5 6">Belongs to the adenylate kinase family.</text>
</comment>
<dbReference type="NCBIfam" id="NF011104">
    <property type="entry name" value="PRK14531.1"/>
    <property type="match status" value="1"/>
</dbReference>
<dbReference type="CDD" id="cd01428">
    <property type="entry name" value="ADK"/>
    <property type="match status" value="1"/>
</dbReference>
<dbReference type="Pfam" id="PF00406">
    <property type="entry name" value="ADK"/>
    <property type="match status" value="1"/>
</dbReference>
<evidence type="ECO:0000256" key="6">
    <source>
        <dbReference type="RuleBase" id="RU003330"/>
    </source>
</evidence>
<comment type="caution">
    <text evidence="8">The sequence shown here is derived from an EMBL/GenBank/DDBJ whole genome shotgun (WGS) entry which is preliminary data.</text>
</comment>
<comment type="subcellular location">
    <subcellularLocation>
        <location evidence="5 7">Cytoplasm</location>
    </subcellularLocation>
</comment>
<keyword evidence="2 5" id="KW-0545">Nucleotide biosynthesis</keyword>
<dbReference type="InterPro" id="IPR033690">
    <property type="entry name" value="Adenylat_kinase_CS"/>
</dbReference>
<feature type="binding site" evidence="5">
    <location>
        <position position="129"/>
    </location>
    <ligand>
        <name>ATP</name>
        <dbReference type="ChEBI" id="CHEBI:30616"/>
    </ligand>
</feature>
<dbReference type="EC" id="2.7.4.3" evidence="5 7"/>
<dbReference type="InterPro" id="IPR000850">
    <property type="entry name" value="Adenylat/UMP-CMP_kin"/>
</dbReference>
<dbReference type="SUPFAM" id="SSF52540">
    <property type="entry name" value="P-loop containing nucleoside triphosphate hydrolases"/>
    <property type="match status" value="1"/>
</dbReference>
<proteinExistence type="inferred from homology"/>
<evidence type="ECO:0000256" key="7">
    <source>
        <dbReference type="RuleBase" id="RU003331"/>
    </source>
</evidence>
<evidence type="ECO:0000313" key="9">
    <source>
        <dbReference type="Proteomes" id="UP001596297"/>
    </source>
</evidence>
<sequence length="193" mass="21100">MESKVIIFLGPPGAGKGTQAERLARQEQLLKVSTGDILRDHVARGTELGQQVEPILAAGQLVPDHILVALIRDRLASMDSVRVIFDGFPRTTAQAQALDLLLEELGAPVTAAPLLEVPDEVLIQRIVDRGLQAAAEGQEVRADDNEVVGRRRLEVYHQMTQPLIDYYAGRGHLRRIDGVGSPDEVYSRILASL</sequence>
<feature type="binding site" evidence="5">
    <location>
        <begin position="13"/>
        <end position="18"/>
    </location>
    <ligand>
        <name>ATP</name>
        <dbReference type="ChEBI" id="CHEBI:30616"/>
    </ligand>
</feature>
<keyword evidence="3 5" id="KW-0547">Nucleotide-binding</keyword>
<feature type="binding site" evidence="5">
    <location>
        <position position="34"/>
    </location>
    <ligand>
        <name>AMP</name>
        <dbReference type="ChEBI" id="CHEBI:456215"/>
    </ligand>
</feature>
<evidence type="ECO:0000256" key="1">
    <source>
        <dbReference type="ARBA" id="ARBA00022679"/>
    </source>
</evidence>
<dbReference type="RefSeq" id="WP_380082775.1">
    <property type="nucleotide sequence ID" value="NZ_JBHSWD010000001.1"/>
</dbReference>
<feature type="region of interest" description="NMP" evidence="5">
    <location>
        <begin position="33"/>
        <end position="62"/>
    </location>
</feature>
<comment type="catalytic activity">
    <reaction evidence="5 7">
        <text>AMP + ATP = 2 ADP</text>
        <dbReference type="Rhea" id="RHEA:12973"/>
        <dbReference type="ChEBI" id="CHEBI:30616"/>
        <dbReference type="ChEBI" id="CHEBI:456215"/>
        <dbReference type="ChEBI" id="CHEBI:456216"/>
        <dbReference type="EC" id="2.7.4.3"/>
    </reaction>
</comment>
<keyword evidence="1 5" id="KW-0808">Transferase</keyword>
<keyword evidence="5 7" id="KW-0067">ATP-binding</keyword>
<evidence type="ECO:0000256" key="3">
    <source>
        <dbReference type="ARBA" id="ARBA00022741"/>
    </source>
</evidence>
<feature type="binding site" evidence="5">
    <location>
        <begin position="60"/>
        <end position="62"/>
    </location>
    <ligand>
        <name>AMP</name>
        <dbReference type="ChEBI" id="CHEBI:456215"/>
    </ligand>
</feature>
<feature type="binding site" evidence="5">
    <location>
        <position position="94"/>
    </location>
    <ligand>
        <name>AMP</name>
        <dbReference type="ChEBI" id="CHEBI:456215"/>
    </ligand>
</feature>
<dbReference type="GO" id="GO:0004017">
    <property type="term" value="F:AMP kinase activity"/>
    <property type="evidence" value="ECO:0007669"/>
    <property type="project" value="UniProtKB-EC"/>
</dbReference>
<keyword evidence="4 5" id="KW-0418">Kinase</keyword>
<reference evidence="9" key="1">
    <citation type="journal article" date="2019" name="Int. J. Syst. Evol. Microbiol.">
        <title>The Global Catalogue of Microorganisms (GCM) 10K type strain sequencing project: providing services to taxonomists for standard genome sequencing and annotation.</title>
        <authorList>
            <consortium name="The Broad Institute Genomics Platform"/>
            <consortium name="The Broad Institute Genome Sequencing Center for Infectious Disease"/>
            <person name="Wu L."/>
            <person name="Ma J."/>
        </authorList>
    </citation>
    <scope>NUCLEOTIDE SEQUENCE [LARGE SCALE GENOMIC DNA]</scope>
    <source>
        <strain evidence="9">CGMCC 1.15772</strain>
    </source>
</reference>
<feature type="binding site" evidence="5">
    <location>
        <position position="180"/>
    </location>
    <ligand>
        <name>ATP</name>
        <dbReference type="ChEBI" id="CHEBI:30616"/>
    </ligand>
</feature>
<feature type="binding site" evidence="5">
    <location>
        <begin position="87"/>
        <end position="90"/>
    </location>
    <ligand>
        <name>AMP</name>
        <dbReference type="ChEBI" id="CHEBI:456215"/>
    </ligand>
</feature>
<dbReference type="NCBIfam" id="NF001381">
    <property type="entry name" value="PRK00279.1-3"/>
    <property type="match status" value="1"/>
</dbReference>
<comment type="domain">
    <text evidence="5">Consists of three domains, a large central CORE domain and two small peripheral domains, NMPbind and LID, which undergo movements during catalysis. The LID domain closes over the site of phosphoryl transfer upon ATP binding. Assembling and dissambling the active center during each catalytic cycle provides an effective means to prevent ATP hydrolysis.</text>
</comment>
<comment type="function">
    <text evidence="5">Catalyzes the reversible transfer of the terminal phosphate group between ATP and AMP. Plays an important role in cellular energy homeostasis and in adenine nucleotide metabolism.</text>
</comment>
<dbReference type="InterPro" id="IPR027417">
    <property type="entry name" value="P-loop_NTPase"/>
</dbReference>